<protein>
    <submittedName>
        <fullName evidence="1">Uncharacterized protein</fullName>
    </submittedName>
</protein>
<sequence length="102" mass="11008">MSCLKIVRLFPAEREAVLVPLSVEGQGILELLHHPCKFLVGIVYTVISIAWISQNLPNDASSNSSIFVKKILVSAAGPTQSCNIFSARGSIASQLIRRATKS</sequence>
<dbReference type="Proteomes" id="UP000055048">
    <property type="component" value="Unassembled WGS sequence"/>
</dbReference>
<dbReference type="AlphaFoldDB" id="A0A0V0T5R5"/>
<keyword evidence="2" id="KW-1185">Reference proteome</keyword>
<gene>
    <name evidence="1" type="ORF">T05_12884</name>
</gene>
<evidence type="ECO:0000313" key="1">
    <source>
        <dbReference type="EMBL" id="KRX33895.1"/>
    </source>
</evidence>
<accession>A0A0V0T5R5</accession>
<comment type="caution">
    <text evidence="1">The sequence shown here is derived from an EMBL/GenBank/DDBJ whole genome shotgun (WGS) entry which is preliminary data.</text>
</comment>
<reference evidence="1 2" key="1">
    <citation type="submission" date="2015-01" db="EMBL/GenBank/DDBJ databases">
        <title>Evolution of Trichinella species and genotypes.</title>
        <authorList>
            <person name="Korhonen P.K."/>
            <person name="Edoardo P."/>
            <person name="Giuseppe L.R."/>
            <person name="Gasser R.B."/>
        </authorList>
    </citation>
    <scope>NUCLEOTIDE SEQUENCE [LARGE SCALE GENOMIC DNA]</scope>
    <source>
        <strain evidence="1">ISS417</strain>
    </source>
</reference>
<dbReference type="EMBL" id="JYDJ01000680">
    <property type="protein sequence ID" value="KRX33895.1"/>
    <property type="molecule type" value="Genomic_DNA"/>
</dbReference>
<evidence type="ECO:0000313" key="2">
    <source>
        <dbReference type="Proteomes" id="UP000055048"/>
    </source>
</evidence>
<proteinExistence type="predicted"/>
<organism evidence="1 2">
    <name type="scientific">Trichinella murrelli</name>
    <dbReference type="NCBI Taxonomy" id="144512"/>
    <lineage>
        <taxon>Eukaryota</taxon>
        <taxon>Metazoa</taxon>
        <taxon>Ecdysozoa</taxon>
        <taxon>Nematoda</taxon>
        <taxon>Enoplea</taxon>
        <taxon>Dorylaimia</taxon>
        <taxon>Trichinellida</taxon>
        <taxon>Trichinellidae</taxon>
        <taxon>Trichinella</taxon>
    </lineage>
</organism>
<name>A0A0V0T5R5_9BILA</name>